<dbReference type="GeneID" id="105890727"/>
<dbReference type="InterPro" id="IPR014001">
    <property type="entry name" value="Helicase_ATP-bd"/>
</dbReference>
<protein>
    <submittedName>
        <fullName evidence="3">Probable ATP-dependent RNA helicase DHX58</fullName>
    </submittedName>
</protein>
<dbReference type="GO" id="GO:0039536">
    <property type="term" value="P:negative regulation of RIG-I signaling pathway"/>
    <property type="evidence" value="ECO:0007669"/>
    <property type="project" value="TreeGrafter"/>
</dbReference>
<dbReference type="CDD" id="cd12090">
    <property type="entry name" value="MDA5_ID"/>
    <property type="match status" value="1"/>
</dbReference>
<dbReference type="GO" id="GO:0003725">
    <property type="term" value="F:double-stranded RNA binding"/>
    <property type="evidence" value="ECO:0007669"/>
    <property type="project" value="TreeGrafter"/>
</dbReference>
<evidence type="ECO:0000259" key="1">
    <source>
        <dbReference type="PROSITE" id="PS51192"/>
    </source>
</evidence>
<evidence type="ECO:0000313" key="3">
    <source>
        <dbReference type="RefSeq" id="XP_031432098.1"/>
    </source>
</evidence>
<dbReference type="InterPro" id="IPR041204">
    <property type="entry name" value="RIG-I-like_C"/>
</dbReference>
<reference evidence="3" key="1">
    <citation type="submission" date="2025-08" db="UniProtKB">
        <authorList>
            <consortium name="RefSeq"/>
        </authorList>
    </citation>
    <scope>IDENTIFICATION</scope>
</reference>
<proteinExistence type="predicted"/>
<dbReference type="PANTHER" id="PTHR14074">
    <property type="entry name" value="HELICASE WITH DEATH DOMAIN-RELATED"/>
    <property type="match status" value="1"/>
</dbReference>
<keyword evidence="3" id="KW-0067">ATP-binding</keyword>
<keyword evidence="2" id="KW-1185">Reference proteome</keyword>
<keyword evidence="3" id="KW-0347">Helicase</keyword>
<dbReference type="GO" id="GO:0003727">
    <property type="term" value="F:single-stranded RNA binding"/>
    <property type="evidence" value="ECO:0007669"/>
    <property type="project" value="TreeGrafter"/>
</dbReference>
<dbReference type="PROSITE" id="PS51192">
    <property type="entry name" value="HELICASE_ATP_BIND_1"/>
    <property type="match status" value="1"/>
</dbReference>
<dbReference type="InterPro" id="IPR027417">
    <property type="entry name" value="P-loop_NTPase"/>
</dbReference>
<keyword evidence="3" id="KW-0378">Hydrolase</keyword>
<dbReference type="SUPFAM" id="SSF52540">
    <property type="entry name" value="P-loop containing nucleoside triphosphate hydrolases"/>
    <property type="match status" value="2"/>
</dbReference>
<dbReference type="GO" id="GO:0003677">
    <property type="term" value="F:DNA binding"/>
    <property type="evidence" value="ECO:0007669"/>
    <property type="project" value="InterPro"/>
</dbReference>
<dbReference type="CTD" id="79132"/>
<dbReference type="Pfam" id="PF18119">
    <property type="entry name" value="RIG-I_C"/>
    <property type="match status" value="1"/>
</dbReference>
<dbReference type="InterPro" id="IPR051363">
    <property type="entry name" value="RLR_Helicase"/>
</dbReference>
<dbReference type="GO" id="GO:0008270">
    <property type="term" value="F:zinc ion binding"/>
    <property type="evidence" value="ECO:0007669"/>
    <property type="project" value="TreeGrafter"/>
</dbReference>
<dbReference type="AlphaFoldDB" id="A0A6P8FVY9"/>
<feature type="domain" description="Helicase ATP-binding" evidence="1">
    <location>
        <begin position="14"/>
        <end position="191"/>
    </location>
</feature>
<dbReference type="GO" id="GO:0140374">
    <property type="term" value="P:antiviral innate immune response"/>
    <property type="evidence" value="ECO:0007669"/>
    <property type="project" value="TreeGrafter"/>
</dbReference>
<accession>A0A6P8FVY9</accession>
<dbReference type="GO" id="GO:0002753">
    <property type="term" value="P:cytoplasmic pattern recognition receptor signaling pathway"/>
    <property type="evidence" value="ECO:0007669"/>
    <property type="project" value="TreeGrafter"/>
</dbReference>
<dbReference type="OrthoDB" id="416741at2759"/>
<dbReference type="GO" id="GO:0004386">
    <property type="term" value="F:helicase activity"/>
    <property type="evidence" value="ECO:0007669"/>
    <property type="project" value="UniProtKB-KW"/>
</dbReference>
<dbReference type="KEGG" id="char:105890727"/>
<keyword evidence="3" id="KW-0547">Nucleotide-binding</keyword>
<dbReference type="Proteomes" id="UP000515152">
    <property type="component" value="Chromosome 1"/>
</dbReference>
<sequence>MADLGLREYQLEVVQRAARRENIIIWLPTGGGKTRAAVFVAKRHLDTTPNAKVAVLVNKVHLVVQHYENEFRDPLRAYSVVPISGDSDEKNFFGSMVRDSDVVICTAQILQNALTNTEEDKHVELTAFTLLIIDECHHTHKDGVYNKIMEHYIKRKIEGETRLPQVLGLTASPGTGGGKTLESAMNHVLQICANLDSVIVSTENYKPELTQVVPRPRKEYDIVEKRPLDPFEDHLKSMMKMIHGYMAAEELIPFHEFGTQEYEADVVQLEKIAVVKENRLLSQCAIHLRKYNDALLINDTVRMVDALQVLNEFYRSKEGFALDGTDFFLSGLFEENYMELKLLAQDMDFENPKLIRLEQTLLEQFKKPSKCIIFSKTRQATRCLLEWVLENTKLMNAGIKAAILVGAGPGDTHMTQVLYHMEIVAVILVIYTLDSITLPRK</sequence>
<dbReference type="Pfam" id="PF04851">
    <property type="entry name" value="ResIII"/>
    <property type="match status" value="1"/>
</dbReference>
<dbReference type="InterPro" id="IPR006935">
    <property type="entry name" value="Helicase/UvrB_N"/>
</dbReference>
<dbReference type="RefSeq" id="XP_031432098.1">
    <property type="nucleotide sequence ID" value="XM_031576238.2"/>
</dbReference>
<dbReference type="PANTHER" id="PTHR14074:SF7">
    <property type="entry name" value="ATP-DEPENDENT RNA HELICASE DHX58"/>
    <property type="match status" value="1"/>
</dbReference>
<dbReference type="Gene3D" id="1.20.1320.30">
    <property type="match status" value="1"/>
</dbReference>
<evidence type="ECO:0000313" key="2">
    <source>
        <dbReference type="Proteomes" id="UP000515152"/>
    </source>
</evidence>
<dbReference type="GO" id="GO:0005737">
    <property type="term" value="C:cytoplasm"/>
    <property type="evidence" value="ECO:0007669"/>
    <property type="project" value="TreeGrafter"/>
</dbReference>
<organism evidence="2 3">
    <name type="scientific">Clupea harengus</name>
    <name type="common">Atlantic herring</name>
    <dbReference type="NCBI Taxonomy" id="7950"/>
    <lineage>
        <taxon>Eukaryota</taxon>
        <taxon>Metazoa</taxon>
        <taxon>Chordata</taxon>
        <taxon>Craniata</taxon>
        <taxon>Vertebrata</taxon>
        <taxon>Euteleostomi</taxon>
        <taxon>Actinopterygii</taxon>
        <taxon>Neopterygii</taxon>
        <taxon>Teleostei</taxon>
        <taxon>Clupei</taxon>
        <taxon>Clupeiformes</taxon>
        <taxon>Clupeoidei</taxon>
        <taxon>Clupeidae</taxon>
        <taxon>Clupea</taxon>
    </lineage>
</organism>
<dbReference type="GO" id="GO:0016787">
    <property type="term" value="F:hydrolase activity"/>
    <property type="evidence" value="ECO:0007669"/>
    <property type="project" value="InterPro"/>
</dbReference>
<dbReference type="Gene3D" id="3.40.50.300">
    <property type="entry name" value="P-loop containing nucleotide triphosphate hydrolases"/>
    <property type="match status" value="2"/>
</dbReference>
<dbReference type="GO" id="GO:0005524">
    <property type="term" value="F:ATP binding"/>
    <property type="evidence" value="ECO:0007669"/>
    <property type="project" value="InterPro"/>
</dbReference>
<gene>
    <name evidence="3" type="primary">dhx58</name>
</gene>
<name>A0A6P8FVY9_CLUHA</name>
<dbReference type="SMART" id="SM00487">
    <property type="entry name" value="DEXDc"/>
    <property type="match status" value="1"/>
</dbReference>